<dbReference type="Proteomes" id="UP000694886">
    <property type="component" value="Unplaced"/>
</dbReference>
<dbReference type="InterPro" id="IPR032675">
    <property type="entry name" value="LRR_dom_sf"/>
</dbReference>
<name>A0AB32X3S6_THECC</name>
<organism evidence="5 6">
    <name type="scientific">Theobroma cacao</name>
    <name type="common">Cacao</name>
    <name type="synonym">Cocoa</name>
    <dbReference type="NCBI Taxonomy" id="3641"/>
    <lineage>
        <taxon>Eukaryota</taxon>
        <taxon>Viridiplantae</taxon>
        <taxon>Streptophyta</taxon>
        <taxon>Embryophyta</taxon>
        <taxon>Tracheophyta</taxon>
        <taxon>Spermatophyta</taxon>
        <taxon>Magnoliopsida</taxon>
        <taxon>eudicotyledons</taxon>
        <taxon>Gunneridae</taxon>
        <taxon>Pentapetalae</taxon>
        <taxon>rosids</taxon>
        <taxon>malvids</taxon>
        <taxon>Malvales</taxon>
        <taxon>Malvaceae</taxon>
        <taxon>Byttnerioideae</taxon>
        <taxon>Theobroma</taxon>
    </lineage>
</organism>
<dbReference type="PANTHER" id="PTHR48060:SF21">
    <property type="entry name" value="L DOMAIN-LIKE PROTEIN"/>
    <property type="match status" value="1"/>
</dbReference>
<evidence type="ECO:0000313" key="5">
    <source>
        <dbReference type="Proteomes" id="UP000694886"/>
    </source>
</evidence>
<protein>
    <submittedName>
        <fullName evidence="6">Receptor-like protein kinase At3g47110</fullName>
    </submittedName>
</protein>
<evidence type="ECO:0000313" key="6">
    <source>
        <dbReference type="RefSeq" id="XP_017985314.1"/>
    </source>
</evidence>
<dbReference type="AlphaFoldDB" id="A0AB32X3S6"/>
<dbReference type="PANTHER" id="PTHR48060">
    <property type="entry name" value="DNA DAMAGE-REPAIR/TOLERATION PROTEIN DRT100"/>
    <property type="match status" value="1"/>
</dbReference>
<dbReference type="FunFam" id="3.80.10.10:FF:000627">
    <property type="entry name" value="Probable leucine-rich repeat receptor-like protein kinase At2g33170"/>
    <property type="match status" value="1"/>
</dbReference>
<dbReference type="RefSeq" id="XP_017985314.1">
    <property type="nucleotide sequence ID" value="XM_018129825.1"/>
</dbReference>
<dbReference type="GeneID" id="108663924"/>
<proteinExistence type="predicted"/>
<dbReference type="KEGG" id="tcc:108663924"/>
<keyword evidence="3" id="KW-0677">Repeat</keyword>
<keyword evidence="1" id="KW-0433">Leucine-rich repeat</keyword>
<dbReference type="InterPro" id="IPR053211">
    <property type="entry name" value="DNA_repair-toleration"/>
</dbReference>
<accession>A0AB32X3S6</accession>
<evidence type="ECO:0000259" key="4">
    <source>
        <dbReference type="Pfam" id="PF08263"/>
    </source>
</evidence>
<feature type="domain" description="Leucine-rich repeat-containing N-terminal plant-type" evidence="4">
    <location>
        <begin position="8"/>
        <end position="46"/>
    </location>
</feature>
<evidence type="ECO:0000256" key="2">
    <source>
        <dbReference type="ARBA" id="ARBA00022729"/>
    </source>
</evidence>
<dbReference type="SUPFAM" id="SSF52058">
    <property type="entry name" value="L domain-like"/>
    <property type="match status" value="1"/>
</dbReference>
<reference evidence="6" key="1">
    <citation type="submission" date="2025-08" db="UniProtKB">
        <authorList>
            <consortium name="RefSeq"/>
        </authorList>
    </citation>
    <scope>IDENTIFICATION</scope>
</reference>
<dbReference type="InterPro" id="IPR013210">
    <property type="entry name" value="LRR_N_plant-typ"/>
</dbReference>
<dbReference type="InterPro" id="IPR001611">
    <property type="entry name" value="Leu-rich_rpt"/>
</dbReference>
<gene>
    <name evidence="6" type="primary">LOC108663924</name>
</gene>
<keyword evidence="2" id="KW-0732">Signal</keyword>
<dbReference type="Gene3D" id="3.80.10.10">
    <property type="entry name" value="Ribonuclease Inhibitor"/>
    <property type="match status" value="1"/>
</dbReference>
<evidence type="ECO:0000256" key="1">
    <source>
        <dbReference type="ARBA" id="ARBA00022614"/>
    </source>
</evidence>
<evidence type="ECO:0000256" key="3">
    <source>
        <dbReference type="ARBA" id="ARBA00022737"/>
    </source>
</evidence>
<dbReference type="Pfam" id="PF08263">
    <property type="entry name" value="LRRNT_2"/>
    <property type="match status" value="1"/>
</dbReference>
<sequence length="167" mass="18614">MTLRNLTTDQSTLLEFKDQILDSHNVFASNWSITSSVCHWVGISCSARHGRVSVLDLSHMGLEGTIAPHLGNLSFLVSLNLSGNNFHGYLPKELAKLRRLKLLDQSYNAFDGDIPLWFGALHKIKYLILSNNNFTGTIPLTLANMSNLETLDLGAQFGSRKNSIRDR</sequence>
<dbReference type="Pfam" id="PF00560">
    <property type="entry name" value="LRR_1"/>
    <property type="match status" value="2"/>
</dbReference>